<feature type="compositionally biased region" description="Basic and acidic residues" evidence="2">
    <location>
        <begin position="227"/>
        <end position="239"/>
    </location>
</feature>
<evidence type="ECO:0000256" key="1">
    <source>
        <dbReference type="SAM" id="Coils"/>
    </source>
</evidence>
<keyword evidence="5" id="KW-1185">Reference proteome</keyword>
<dbReference type="OrthoDB" id="2845592at2"/>
<feature type="compositionally biased region" description="Low complexity" evidence="2">
    <location>
        <begin position="81"/>
        <end position="90"/>
    </location>
</feature>
<dbReference type="Proteomes" id="UP000199095">
    <property type="component" value="Unassembled WGS sequence"/>
</dbReference>
<accession>A0A1I0G7F1</accession>
<name>A0A1I0G7F1_9BACI</name>
<evidence type="ECO:0000256" key="2">
    <source>
        <dbReference type="SAM" id="MobiDB-lite"/>
    </source>
</evidence>
<dbReference type="AlphaFoldDB" id="A0A1I0G7F1"/>
<feature type="domain" description="Myb-like" evidence="3">
    <location>
        <begin position="1"/>
        <end position="57"/>
    </location>
</feature>
<sequence length="239" mass="27907">MAKVRQDAWSHEDDLLLAETVLRHIREGSTQLNAFEEVGDKLNRTAAACGFRWNAEVRRRYDKAIEIAKRQRKEKKRAIAQQQKWQQQTQSTSVPAYHPPEPPAREVQPPQQDGNVAGKVEEQERESLQQPIAQSRSVPSIDDIILYLQEFKANFEHNYQDRSNLDQLKQENQTLKAENEKLEKHLAKVEKEYETMQEDYQVLMSIMDKARKMVVFDDDTEPSQAFRMDKNGNLEQVAR</sequence>
<organism evidence="4 5">
    <name type="scientific">Salinibacillus kushneri</name>
    <dbReference type="NCBI Taxonomy" id="237682"/>
    <lineage>
        <taxon>Bacteria</taxon>
        <taxon>Bacillati</taxon>
        <taxon>Bacillota</taxon>
        <taxon>Bacilli</taxon>
        <taxon>Bacillales</taxon>
        <taxon>Bacillaceae</taxon>
        <taxon>Salinibacillus</taxon>
    </lineage>
</organism>
<feature type="region of interest" description="Disordered" evidence="2">
    <location>
        <begin position="220"/>
        <end position="239"/>
    </location>
</feature>
<dbReference type="PANTHER" id="PTHR41302:SF2">
    <property type="entry name" value="PRESPORE SPECIFIC TRANSCRIPTIONAL ACTIVATOR RSFA"/>
    <property type="match status" value="1"/>
</dbReference>
<protein>
    <submittedName>
        <fullName evidence="4">Prespore-specific regulator</fullName>
    </submittedName>
</protein>
<reference evidence="5" key="1">
    <citation type="submission" date="2016-10" db="EMBL/GenBank/DDBJ databases">
        <authorList>
            <person name="Varghese N."/>
            <person name="Submissions S."/>
        </authorList>
    </citation>
    <scope>NUCLEOTIDE SEQUENCE [LARGE SCALE GENOMIC DNA]</scope>
    <source>
        <strain evidence="5">CGMCC 1.3566</strain>
    </source>
</reference>
<dbReference type="PANTHER" id="PTHR41302">
    <property type="entry name" value="PRESPORE-SPECIFIC TRANSCRIPTIONAL REGULATOR RSFA-RELATED"/>
    <property type="match status" value="1"/>
</dbReference>
<evidence type="ECO:0000259" key="3">
    <source>
        <dbReference type="PROSITE" id="PS50090"/>
    </source>
</evidence>
<dbReference type="PROSITE" id="PS50090">
    <property type="entry name" value="MYB_LIKE"/>
    <property type="match status" value="1"/>
</dbReference>
<dbReference type="STRING" id="237682.SAMN05421676_106242"/>
<dbReference type="InterPro" id="IPR001005">
    <property type="entry name" value="SANT/Myb"/>
</dbReference>
<dbReference type="Pfam" id="PF13921">
    <property type="entry name" value="Myb_DNA-bind_6"/>
    <property type="match status" value="1"/>
</dbReference>
<feature type="coiled-coil region" evidence="1">
    <location>
        <begin position="158"/>
        <end position="206"/>
    </location>
</feature>
<evidence type="ECO:0000313" key="4">
    <source>
        <dbReference type="EMBL" id="SET66555.1"/>
    </source>
</evidence>
<proteinExistence type="predicted"/>
<dbReference type="InterPro" id="IPR014243">
    <property type="entry name" value="RsfA-like"/>
</dbReference>
<dbReference type="EMBL" id="FOHJ01000006">
    <property type="protein sequence ID" value="SET66555.1"/>
    <property type="molecule type" value="Genomic_DNA"/>
</dbReference>
<evidence type="ECO:0000313" key="5">
    <source>
        <dbReference type="Proteomes" id="UP000199095"/>
    </source>
</evidence>
<dbReference type="RefSeq" id="WP_093135322.1">
    <property type="nucleotide sequence ID" value="NZ_FOHJ01000006.1"/>
</dbReference>
<feature type="region of interest" description="Disordered" evidence="2">
    <location>
        <begin position="76"/>
        <end position="135"/>
    </location>
</feature>
<keyword evidence="1" id="KW-0175">Coiled coil</keyword>
<dbReference type="NCBIfam" id="TIGR02894">
    <property type="entry name" value="DNA_bind_RsfA"/>
    <property type="match status" value="1"/>
</dbReference>
<gene>
    <name evidence="4" type="ORF">SAMN05421676_106242</name>
</gene>